<protein>
    <submittedName>
        <fullName evidence="3">Branched chain amino acid aminotransferase</fullName>
    </submittedName>
</protein>
<keyword evidence="4" id="KW-1185">Reference proteome</keyword>
<dbReference type="GO" id="GO:0009082">
    <property type="term" value="P:branched-chain amino acid biosynthetic process"/>
    <property type="evidence" value="ECO:0007669"/>
    <property type="project" value="UniProtKB-KW"/>
</dbReference>
<dbReference type="GO" id="GO:0008483">
    <property type="term" value="F:transaminase activity"/>
    <property type="evidence" value="ECO:0007669"/>
    <property type="project" value="UniProtKB-KW"/>
</dbReference>
<dbReference type="AlphaFoldDB" id="A0A8J2ZLW6"/>
<dbReference type="Proteomes" id="UP000617145">
    <property type="component" value="Unassembled WGS sequence"/>
</dbReference>
<evidence type="ECO:0000313" key="3">
    <source>
        <dbReference type="EMBL" id="GGG78984.1"/>
    </source>
</evidence>
<keyword evidence="3" id="KW-0032">Aminotransferase</keyword>
<proteinExistence type="inferred from homology"/>
<keyword evidence="3" id="KW-0808">Transferase</keyword>
<organism evidence="3 4">
    <name type="scientific">Salipiger pallidus</name>
    <dbReference type="NCBI Taxonomy" id="1775170"/>
    <lineage>
        <taxon>Bacteria</taxon>
        <taxon>Pseudomonadati</taxon>
        <taxon>Pseudomonadota</taxon>
        <taxon>Alphaproteobacteria</taxon>
        <taxon>Rhodobacterales</taxon>
        <taxon>Roseobacteraceae</taxon>
        <taxon>Salipiger</taxon>
    </lineage>
</organism>
<dbReference type="PANTHER" id="PTHR42743:SF11">
    <property type="entry name" value="AMINODEOXYCHORISMATE LYASE"/>
    <property type="match status" value="1"/>
</dbReference>
<accession>A0A8J2ZLW6</accession>
<dbReference type="InterPro" id="IPR050571">
    <property type="entry name" value="Class-IV_PLP-Dep_Aminotrnsfr"/>
</dbReference>
<name>A0A8J2ZLW6_9RHOB</name>
<comment type="similarity">
    <text evidence="1">Belongs to the class-IV pyridoxal-phosphate-dependent aminotransferase family.</text>
</comment>
<evidence type="ECO:0000313" key="4">
    <source>
        <dbReference type="Proteomes" id="UP000617145"/>
    </source>
</evidence>
<keyword evidence="2" id="KW-0028">Amino-acid biosynthesis</keyword>
<dbReference type="InterPro" id="IPR027417">
    <property type="entry name" value="P-loop_NTPase"/>
</dbReference>
<dbReference type="Pfam" id="PF19798">
    <property type="entry name" value="Sulfotransfer_5"/>
    <property type="match status" value="1"/>
</dbReference>
<dbReference type="Gene3D" id="3.40.50.300">
    <property type="entry name" value="P-loop containing nucleotide triphosphate hydrolases"/>
    <property type="match status" value="1"/>
</dbReference>
<keyword evidence="2" id="KW-0100">Branched-chain amino acid biosynthesis</keyword>
<dbReference type="EMBL" id="BMJV01000006">
    <property type="protein sequence ID" value="GGG78984.1"/>
    <property type="molecule type" value="Genomic_DNA"/>
</dbReference>
<dbReference type="PANTHER" id="PTHR42743">
    <property type="entry name" value="AMINO-ACID AMINOTRANSFERASE"/>
    <property type="match status" value="1"/>
</dbReference>
<dbReference type="SUPFAM" id="SSF52540">
    <property type="entry name" value="P-loop containing nucleoside triphosphate hydrolases"/>
    <property type="match status" value="1"/>
</dbReference>
<comment type="caution">
    <text evidence="3">The sequence shown here is derived from an EMBL/GenBank/DDBJ whole genome shotgun (WGS) entry which is preliminary data.</text>
</comment>
<reference evidence="3" key="2">
    <citation type="submission" date="2020-09" db="EMBL/GenBank/DDBJ databases">
        <authorList>
            <person name="Sun Q."/>
            <person name="Zhou Y."/>
        </authorList>
    </citation>
    <scope>NUCLEOTIDE SEQUENCE</scope>
    <source>
        <strain evidence="3">CGMCC 1.15762</strain>
    </source>
</reference>
<sequence>MWSVPRSLSTAMMYAFGNRPDFHVVDEPFYGPYLRRTWLPHPMSYEIRRDRVRTAKEVARSLSGPIPDGKAHALHKHMCPHMIRGIPREFMKDCTHVFLIRDPARVISSFAQGLETPTEHDLGYEVQAELFDHVVKIGLQPHVICMGDILEDPEGRLTDLCDAIGLDFLPDMISWPSGGHPGEGIWASYWYEDAHRWTGFPDPEGAVPALEGRNADLCRKVMPHYEKLLERAM</sequence>
<evidence type="ECO:0000256" key="1">
    <source>
        <dbReference type="ARBA" id="ARBA00009320"/>
    </source>
</evidence>
<gene>
    <name evidence="3" type="ORF">GCM10011415_30050</name>
</gene>
<evidence type="ECO:0000256" key="2">
    <source>
        <dbReference type="ARBA" id="ARBA00023304"/>
    </source>
</evidence>
<reference evidence="3" key="1">
    <citation type="journal article" date="2014" name="Int. J. Syst. Evol. Microbiol.">
        <title>Complete genome sequence of Corynebacterium casei LMG S-19264T (=DSM 44701T), isolated from a smear-ripened cheese.</title>
        <authorList>
            <consortium name="US DOE Joint Genome Institute (JGI-PGF)"/>
            <person name="Walter F."/>
            <person name="Albersmeier A."/>
            <person name="Kalinowski J."/>
            <person name="Ruckert C."/>
        </authorList>
    </citation>
    <scope>NUCLEOTIDE SEQUENCE</scope>
    <source>
        <strain evidence="3">CGMCC 1.15762</strain>
    </source>
</reference>